<dbReference type="AlphaFoldDB" id="A0A2M8KTX3"/>
<keyword evidence="5" id="KW-0812">Transmembrane</keyword>
<dbReference type="Gene3D" id="1.10.730.10">
    <property type="entry name" value="Isoleucyl-tRNA Synthetase, Domain 1"/>
    <property type="match status" value="1"/>
</dbReference>
<keyword evidence="4" id="KW-0067">ATP-binding</keyword>
<reference evidence="8" key="1">
    <citation type="submission" date="2017-09" db="EMBL/GenBank/DDBJ databases">
        <title>Depth-based differentiation of microbial function through sediment-hosted aquifers and enrichment of novel symbionts in the deep terrestrial subsurface.</title>
        <authorList>
            <person name="Probst A.J."/>
            <person name="Ladd B."/>
            <person name="Jarett J.K."/>
            <person name="Geller-Mcgrath D.E."/>
            <person name="Sieber C.M.K."/>
            <person name="Emerson J.B."/>
            <person name="Anantharaman K."/>
            <person name="Thomas B.C."/>
            <person name="Malmstrom R."/>
            <person name="Stieglmeier M."/>
            <person name="Klingl A."/>
            <person name="Woyke T."/>
            <person name="Ryan C.M."/>
            <person name="Banfield J.F."/>
        </authorList>
    </citation>
    <scope>NUCLEOTIDE SEQUENCE [LARGE SCALE GENOMIC DNA]</scope>
</reference>
<evidence type="ECO:0000313" key="7">
    <source>
        <dbReference type="EMBL" id="PJE63376.1"/>
    </source>
</evidence>
<gene>
    <name evidence="7" type="ORF">COU89_03720</name>
</gene>
<dbReference type="GO" id="GO:0004825">
    <property type="term" value="F:methionine-tRNA ligase activity"/>
    <property type="evidence" value="ECO:0007669"/>
    <property type="project" value="InterPro"/>
</dbReference>
<dbReference type="GO" id="GO:0006431">
    <property type="term" value="P:methionyl-tRNA aminoacylation"/>
    <property type="evidence" value="ECO:0007669"/>
    <property type="project" value="TreeGrafter"/>
</dbReference>
<organism evidence="7 8">
    <name type="scientific">Candidatus Roizmanbacteria bacterium CG10_big_fil_rev_8_21_14_0_10_45_7</name>
    <dbReference type="NCBI Taxonomy" id="1974854"/>
    <lineage>
        <taxon>Bacteria</taxon>
        <taxon>Candidatus Roizmaniibacteriota</taxon>
    </lineage>
</organism>
<evidence type="ECO:0000256" key="2">
    <source>
        <dbReference type="ARBA" id="ARBA00022598"/>
    </source>
</evidence>
<feature type="transmembrane region" description="Helical" evidence="5">
    <location>
        <begin position="81"/>
        <end position="100"/>
    </location>
</feature>
<evidence type="ECO:0000256" key="5">
    <source>
        <dbReference type="SAM" id="Phobius"/>
    </source>
</evidence>
<dbReference type="SUPFAM" id="SSF47323">
    <property type="entry name" value="Anticodon-binding domain of a subclass of class I aminoacyl-tRNA synthetases"/>
    <property type="match status" value="1"/>
</dbReference>
<dbReference type="PANTHER" id="PTHR45765">
    <property type="entry name" value="METHIONINE--TRNA LIGASE"/>
    <property type="match status" value="1"/>
</dbReference>
<protein>
    <recommendedName>
        <fullName evidence="6">Methionyl-tRNA synthetase anticodon-binding domain-containing protein</fullName>
    </recommendedName>
</protein>
<accession>A0A2M8KTX3</accession>
<dbReference type="InterPro" id="IPR023458">
    <property type="entry name" value="Met-tRNA_ligase_1"/>
</dbReference>
<evidence type="ECO:0000256" key="4">
    <source>
        <dbReference type="ARBA" id="ARBA00022840"/>
    </source>
</evidence>
<keyword evidence="3" id="KW-0547">Nucleotide-binding</keyword>
<feature type="non-terminal residue" evidence="7">
    <location>
        <position position="1"/>
    </location>
</feature>
<name>A0A2M8KTX3_9BACT</name>
<dbReference type="GO" id="GO:0005829">
    <property type="term" value="C:cytosol"/>
    <property type="evidence" value="ECO:0007669"/>
    <property type="project" value="TreeGrafter"/>
</dbReference>
<keyword evidence="5" id="KW-1133">Transmembrane helix</keyword>
<evidence type="ECO:0000259" key="6">
    <source>
        <dbReference type="Pfam" id="PF19303"/>
    </source>
</evidence>
<dbReference type="PANTHER" id="PTHR45765:SF1">
    <property type="entry name" value="METHIONINE--TRNA LIGASE, CYTOPLASMIC"/>
    <property type="match status" value="1"/>
</dbReference>
<dbReference type="GO" id="GO:0005524">
    <property type="term" value="F:ATP binding"/>
    <property type="evidence" value="ECO:0007669"/>
    <property type="project" value="UniProtKB-KW"/>
</dbReference>
<dbReference type="EMBL" id="PFEE01000078">
    <property type="protein sequence ID" value="PJE63376.1"/>
    <property type="molecule type" value="Genomic_DNA"/>
</dbReference>
<sequence length="149" mass="16367">GNFLNRVLTLAKDMTWTQKPVIDASIQQGIRELVAARQHLSACEFKAYVAKLLAVAAIGNKYIDTNKPWTLDRKSAEYQNVIGNALCLVIGIAIAIVPLIPETAIKLQKMLGVSIAQWDEDLTSQIADTVTQAHVEGVAPLFKKLELQQ</sequence>
<keyword evidence="5" id="KW-0472">Membrane</keyword>
<feature type="domain" description="Methionyl-tRNA synthetase anticodon-binding" evidence="6">
    <location>
        <begin position="31"/>
        <end position="146"/>
    </location>
</feature>
<comment type="caution">
    <text evidence="7">The sequence shown here is derived from an EMBL/GenBank/DDBJ whole genome shotgun (WGS) entry which is preliminary data.</text>
</comment>
<comment type="similarity">
    <text evidence="1">Belongs to the class-I aminoacyl-tRNA synthetase family. MetG type 1 subfamily.</text>
</comment>
<dbReference type="Pfam" id="PF19303">
    <property type="entry name" value="Anticodon_3"/>
    <property type="match status" value="1"/>
</dbReference>
<evidence type="ECO:0000256" key="3">
    <source>
        <dbReference type="ARBA" id="ARBA00022741"/>
    </source>
</evidence>
<dbReference type="Proteomes" id="UP000231569">
    <property type="component" value="Unassembled WGS sequence"/>
</dbReference>
<keyword evidence="2" id="KW-0436">Ligase</keyword>
<proteinExistence type="inferred from homology"/>
<dbReference type="InterPro" id="IPR041872">
    <property type="entry name" value="Anticodon_Met"/>
</dbReference>
<evidence type="ECO:0000313" key="8">
    <source>
        <dbReference type="Proteomes" id="UP000231569"/>
    </source>
</evidence>
<evidence type="ECO:0000256" key="1">
    <source>
        <dbReference type="ARBA" id="ARBA00008258"/>
    </source>
</evidence>
<dbReference type="InterPro" id="IPR009080">
    <property type="entry name" value="tRNAsynth_Ia_anticodon-bd"/>
</dbReference>